<keyword evidence="1" id="KW-0540">Nuclease</keyword>
<evidence type="ECO:0000313" key="2">
    <source>
        <dbReference type="Proteomes" id="UP001597114"/>
    </source>
</evidence>
<dbReference type="InterPro" id="IPR011335">
    <property type="entry name" value="Restrct_endonuc-II-like"/>
</dbReference>
<name>A0ABW4F4Q4_9PSEU</name>
<dbReference type="Gene3D" id="3.40.960.10">
    <property type="entry name" value="VSR Endonuclease"/>
    <property type="match status" value="1"/>
</dbReference>
<organism evidence="1 2">
    <name type="scientific">Pseudonocardia yunnanensis</name>
    <dbReference type="NCBI Taxonomy" id="58107"/>
    <lineage>
        <taxon>Bacteria</taxon>
        <taxon>Bacillati</taxon>
        <taxon>Actinomycetota</taxon>
        <taxon>Actinomycetes</taxon>
        <taxon>Pseudonocardiales</taxon>
        <taxon>Pseudonocardiaceae</taxon>
        <taxon>Pseudonocardia</taxon>
    </lineage>
</organism>
<keyword evidence="1" id="KW-0255">Endonuclease</keyword>
<keyword evidence="1" id="KW-0378">Hydrolase</keyword>
<gene>
    <name evidence="1" type="ORF">ACFSJD_27445</name>
</gene>
<proteinExistence type="predicted"/>
<protein>
    <submittedName>
        <fullName evidence="1">Endonuclease domain-containing protein</fullName>
    </submittedName>
</protein>
<accession>A0ABW4F4Q4</accession>
<comment type="caution">
    <text evidence="1">The sequence shown here is derived from an EMBL/GenBank/DDBJ whole genome shotgun (WGS) entry which is preliminary data.</text>
</comment>
<dbReference type="RefSeq" id="WP_344722141.1">
    <property type="nucleotide sequence ID" value="NZ_BAAAUS010000008.1"/>
</dbReference>
<dbReference type="SUPFAM" id="SSF52980">
    <property type="entry name" value="Restriction endonuclease-like"/>
    <property type="match status" value="1"/>
</dbReference>
<dbReference type="GO" id="GO:0004519">
    <property type="term" value="F:endonuclease activity"/>
    <property type="evidence" value="ECO:0007669"/>
    <property type="project" value="UniProtKB-KW"/>
</dbReference>
<dbReference type="Proteomes" id="UP001597114">
    <property type="component" value="Unassembled WGS sequence"/>
</dbReference>
<evidence type="ECO:0000313" key="1">
    <source>
        <dbReference type="EMBL" id="MFD1521264.1"/>
    </source>
</evidence>
<keyword evidence="2" id="KW-1185">Reference proteome</keyword>
<reference evidence="2" key="1">
    <citation type="journal article" date="2019" name="Int. J. Syst. Evol. Microbiol.">
        <title>The Global Catalogue of Microorganisms (GCM) 10K type strain sequencing project: providing services to taxonomists for standard genome sequencing and annotation.</title>
        <authorList>
            <consortium name="The Broad Institute Genomics Platform"/>
            <consortium name="The Broad Institute Genome Sequencing Center for Infectious Disease"/>
            <person name="Wu L."/>
            <person name="Ma J."/>
        </authorList>
    </citation>
    <scope>NUCLEOTIDE SEQUENCE [LARGE SCALE GENOMIC DNA]</scope>
    <source>
        <strain evidence="2">CCM 7043</strain>
    </source>
</reference>
<sequence>MAILLPSVFRGSEAVACGLLTRAQLRGPSVRRLCRDVYTASSRPVSHELRCRAMALALPAGAVITGRSAATIRGVPLSWPDDDVQVLAPPEMRLGHRGGLNVRRTGIEHVDWEPWAGGRLATPMRLALDLLLGRALPDAVADLDAVLRARLVERAAVAMMVAQRSDNGIVVARRAVELADPRAESLPESKLRVHLVLDGLAPVPQYWIQDAGGRIARVDLAFPEHKIAIEYDGDWRDGETWALNRDRDRLNRVHAAGWDVVFVTAPLLRDRGRLVRTVRAAIPGA</sequence>
<dbReference type="EMBL" id="JBHUCO010000031">
    <property type="protein sequence ID" value="MFD1521264.1"/>
    <property type="molecule type" value="Genomic_DNA"/>
</dbReference>